<sequence length="120" mass="14287">MVFYLQLPHLLLCRRAPDHRRLQLLHLLHRHALDGPCQRLFRLYRVQIGLDLLHRFQQLHIPLQGLSLLFQSRNLLFCLYHLFLDSFKPLGRCSVLWQLHMRPATAQADNLKLVCLGDFR</sequence>
<dbReference type="AlphaFoldDB" id="J9GRB7"/>
<gene>
    <name evidence="1" type="ORF">EVA_09238</name>
</gene>
<organism evidence="1">
    <name type="scientific">gut metagenome</name>
    <dbReference type="NCBI Taxonomy" id="749906"/>
    <lineage>
        <taxon>unclassified sequences</taxon>
        <taxon>metagenomes</taxon>
        <taxon>organismal metagenomes</taxon>
    </lineage>
</organism>
<evidence type="ECO:0000313" key="1">
    <source>
        <dbReference type="EMBL" id="EJX02655.1"/>
    </source>
</evidence>
<proteinExistence type="predicted"/>
<protein>
    <submittedName>
        <fullName evidence="1">Uncharacterized protein</fullName>
    </submittedName>
</protein>
<comment type="caution">
    <text evidence="1">The sequence shown here is derived from an EMBL/GenBank/DDBJ whole genome shotgun (WGS) entry which is preliminary data.</text>
</comment>
<accession>J9GRB7</accession>
<name>J9GRB7_9ZZZZ</name>
<dbReference type="EMBL" id="AMCI01002453">
    <property type="protein sequence ID" value="EJX02655.1"/>
    <property type="molecule type" value="Genomic_DNA"/>
</dbReference>
<reference evidence="1" key="1">
    <citation type="journal article" date="2012" name="PLoS ONE">
        <title>Gene sets for utilization of primary and secondary nutrition supplies in the distal gut of endangered iberian lynx.</title>
        <authorList>
            <person name="Alcaide M."/>
            <person name="Messina E."/>
            <person name="Richter M."/>
            <person name="Bargiela R."/>
            <person name="Peplies J."/>
            <person name="Huws S.A."/>
            <person name="Newbold C.J."/>
            <person name="Golyshin P.N."/>
            <person name="Simon M.A."/>
            <person name="Lopez G."/>
            <person name="Yakimov M.M."/>
            <person name="Ferrer M."/>
        </authorList>
    </citation>
    <scope>NUCLEOTIDE SEQUENCE</scope>
</reference>